<accession>A0A0F2LPS7</accession>
<name>A0A0F2LPS7_9CREN</name>
<dbReference type="PANTHER" id="PTHR24095:SF14">
    <property type="entry name" value="ACETYL-COENZYME A SYNTHETASE 1"/>
    <property type="match status" value="1"/>
</dbReference>
<feature type="non-terminal residue" evidence="2">
    <location>
        <position position="1"/>
    </location>
</feature>
<comment type="caution">
    <text evidence="2">The sequence shown here is derived from an EMBL/GenBank/DDBJ whole genome shotgun (WGS) entry which is preliminary data.</text>
</comment>
<dbReference type="GO" id="GO:0006085">
    <property type="term" value="P:acetyl-CoA biosynthetic process"/>
    <property type="evidence" value="ECO:0007669"/>
    <property type="project" value="TreeGrafter"/>
</dbReference>
<dbReference type="PANTHER" id="PTHR24095">
    <property type="entry name" value="ACETYL-COENZYME A SYNTHETASE"/>
    <property type="match status" value="1"/>
</dbReference>
<dbReference type="InterPro" id="IPR045851">
    <property type="entry name" value="AMP-bd_C_sf"/>
</dbReference>
<dbReference type="InterPro" id="IPR025110">
    <property type="entry name" value="AMP-bd_C"/>
</dbReference>
<gene>
    <name evidence="2" type="ORF">TQ35_05050</name>
</gene>
<reference evidence="2" key="1">
    <citation type="submission" date="2015-03" db="EMBL/GenBank/DDBJ databases">
        <title>Metagenome Sequencing of an Archaeal-Dominated Microbial Community from a Hot Spring at the Los Azufres Geothermal Field, Mexico.</title>
        <authorList>
            <person name="Servin-Garciduenas L.E."/>
            <person name="Martinez-Romero E."/>
        </authorList>
    </citation>
    <scope>NUCLEOTIDE SEQUENCE [LARGE SCALE GENOMIC DNA]</scope>
    <source>
        <strain evidence="2">AZ1-454</strain>
    </source>
</reference>
<feature type="domain" description="AMP-binding enzyme C-terminal" evidence="1">
    <location>
        <begin position="7"/>
        <end position="67"/>
    </location>
</feature>
<sequence length="104" mass="11510">TLTPLSCTCVGVPDKVKGEVLMCFVVPKASKERLEAELLELEKKLGKALVLSRIILVRDLPRTRNGKIMRRLIRNALLGKELGDTSSLENPQSLEEIKRAVKGS</sequence>
<dbReference type="EMBL" id="JZWS01000043">
    <property type="protein sequence ID" value="KJR78844.1"/>
    <property type="molecule type" value="Genomic_DNA"/>
</dbReference>
<dbReference type="GO" id="GO:0003987">
    <property type="term" value="F:acetate-CoA ligase activity"/>
    <property type="evidence" value="ECO:0007669"/>
    <property type="project" value="TreeGrafter"/>
</dbReference>
<evidence type="ECO:0000313" key="2">
    <source>
        <dbReference type="EMBL" id="KJR78844.1"/>
    </source>
</evidence>
<dbReference type="Pfam" id="PF13193">
    <property type="entry name" value="AMP-binding_C"/>
    <property type="match status" value="1"/>
</dbReference>
<evidence type="ECO:0000259" key="1">
    <source>
        <dbReference type="Pfam" id="PF13193"/>
    </source>
</evidence>
<proteinExistence type="predicted"/>
<dbReference type="Gene3D" id="3.30.300.30">
    <property type="match status" value="1"/>
</dbReference>
<protein>
    <recommendedName>
        <fullName evidence="1">AMP-binding enzyme C-terminal domain-containing protein</fullName>
    </recommendedName>
</protein>
<dbReference type="AlphaFoldDB" id="A0A0F2LPS7"/>
<dbReference type="SUPFAM" id="SSF56801">
    <property type="entry name" value="Acetyl-CoA synthetase-like"/>
    <property type="match status" value="1"/>
</dbReference>
<organism evidence="2">
    <name type="scientific">Candidatus Aramenus sulfurataquae</name>
    <dbReference type="NCBI Taxonomy" id="1326980"/>
    <lineage>
        <taxon>Archaea</taxon>
        <taxon>Thermoproteota</taxon>
        <taxon>Thermoprotei</taxon>
        <taxon>Sulfolobales</taxon>
        <taxon>Sulfolobaceae</taxon>
        <taxon>Candidatus Aramenus</taxon>
    </lineage>
</organism>